<sequence length="211" mass="24104">MADQFDPIAANIQIRATLGLRRKDESGARLDLRFGPDEDPEPGAIYRIKDVLGEAWELSYRWYEPVEPLPWGAPDPRMREALLGDLEAELEEAGIEGSSAVLDYPTGWLWIAQVMTDRMVKWAAEGEEIEISDIKEKFGTLRCYVRGSERLQNLAQWCEAQSETRCMATGLQGRPRNAGGWVLCLSEEMMELHKRDHYQLMDLIYARSPRS</sequence>
<gene>
    <name evidence="1" type="ORF">CLV79_1156</name>
    <name evidence="2" type="ORF">LOS8367_03329</name>
</gene>
<dbReference type="Proteomes" id="UP000193495">
    <property type="component" value="Unassembled WGS sequence"/>
</dbReference>
<evidence type="ECO:0000313" key="1">
    <source>
        <dbReference type="EMBL" id="PSK81538.1"/>
    </source>
</evidence>
<dbReference type="OrthoDB" id="7906710at2"/>
<name>A0A1X7A0G4_9RHOB</name>
<keyword evidence="4" id="KW-1185">Reference proteome</keyword>
<evidence type="ECO:0000313" key="2">
    <source>
        <dbReference type="EMBL" id="SLN67036.1"/>
    </source>
</evidence>
<evidence type="ECO:0000313" key="3">
    <source>
        <dbReference type="Proteomes" id="UP000193495"/>
    </source>
</evidence>
<evidence type="ECO:0000313" key="4">
    <source>
        <dbReference type="Proteomes" id="UP000240624"/>
    </source>
</evidence>
<accession>A0A1X7A0G4</accession>
<dbReference type="EMBL" id="PYGB01000015">
    <property type="protein sequence ID" value="PSK81538.1"/>
    <property type="molecule type" value="Genomic_DNA"/>
</dbReference>
<reference evidence="1 4" key="2">
    <citation type="submission" date="2018-03" db="EMBL/GenBank/DDBJ databases">
        <title>Genomic Encyclopedia of Archaeal and Bacterial Type Strains, Phase II (KMG-II): from individual species to whole genera.</title>
        <authorList>
            <person name="Goeker M."/>
        </authorList>
    </citation>
    <scope>NUCLEOTIDE SEQUENCE [LARGE SCALE GENOMIC DNA]</scope>
    <source>
        <strain evidence="1 4">DSM 29956</strain>
    </source>
</reference>
<dbReference type="Proteomes" id="UP000240624">
    <property type="component" value="Unassembled WGS sequence"/>
</dbReference>
<dbReference type="AlphaFoldDB" id="A0A1X7A0G4"/>
<reference evidence="2 3" key="1">
    <citation type="submission" date="2017-03" db="EMBL/GenBank/DDBJ databases">
        <authorList>
            <person name="Afonso C.L."/>
            <person name="Miller P.J."/>
            <person name="Scott M.A."/>
            <person name="Spackman E."/>
            <person name="Goraichik I."/>
            <person name="Dimitrov K.M."/>
            <person name="Suarez D.L."/>
            <person name="Swayne D.E."/>
        </authorList>
    </citation>
    <scope>NUCLEOTIDE SEQUENCE [LARGE SCALE GENOMIC DNA]</scope>
    <source>
        <strain evidence="2 3">CECT 8367</strain>
    </source>
</reference>
<proteinExistence type="predicted"/>
<dbReference type="RefSeq" id="WP_085897636.1">
    <property type="nucleotide sequence ID" value="NZ_FWFY01000013.1"/>
</dbReference>
<dbReference type="EMBL" id="FWFY01000013">
    <property type="protein sequence ID" value="SLN67036.1"/>
    <property type="molecule type" value="Genomic_DNA"/>
</dbReference>
<organism evidence="2 3">
    <name type="scientific">Limimaricola soesokkakensis</name>
    <dbReference type="NCBI Taxonomy" id="1343159"/>
    <lineage>
        <taxon>Bacteria</taxon>
        <taxon>Pseudomonadati</taxon>
        <taxon>Pseudomonadota</taxon>
        <taxon>Alphaproteobacteria</taxon>
        <taxon>Rhodobacterales</taxon>
        <taxon>Paracoccaceae</taxon>
        <taxon>Limimaricola</taxon>
    </lineage>
</organism>
<protein>
    <submittedName>
        <fullName evidence="2">Uncharacterized protein</fullName>
    </submittedName>
</protein>